<evidence type="ECO:0000259" key="10">
    <source>
        <dbReference type="PROSITE" id="PS50109"/>
    </source>
</evidence>
<dbReference type="PANTHER" id="PTHR43711:SF26">
    <property type="entry name" value="SENSOR HISTIDINE KINASE RCSC"/>
    <property type="match status" value="1"/>
</dbReference>
<dbReference type="SUPFAM" id="SSF55874">
    <property type="entry name" value="ATPase domain of HSP90 chaperone/DNA topoisomerase II/histidine kinase"/>
    <property type="match status" value="1"/>
</dbReference>
<evidence type="ECO:0000256" key="2">
    <source>
        <dbReference type="ARBA" id="ARBA00004370"/>
    </source>
</evidence>
<dbReference type="InterPro" id="IPR003661">
    <property type="entry name" value="HisK_dim/P_dom"/>
</dbReference>
<evidence type="ECO:0000313" key="12">
    <source>
        <dbReference type="Proteomes" id="UP000236311"/>
    </source>
</evidence>
<dbReference type="AlphaFoldDB" id="A0A2K4ZHS1"/>
<accession>A0A2K4ZHS1</accession>
<dbReference type="CDD" id="cd00082">
    <property type="entry name" value="HisKA"/>
    <property type="match status" value="1"/>
</dbReference>
<dbReference type="RefSeq" id="WP_103240091.1">
    <property type="nucleotide sequence ID" value="NZ_JANJZD010000012.1"/>
</dbReference>
<keyword evidence="6 11" id="KW-0418">Kinase</keyword>
<keyword evidence="5 11" id="KW-0808">Transferase</keyword>
<keyword evidence="7" id="KW-0902">Two-component regulatory system</keyword>
<comment type="subcellular location">
    <subcellularLocation>
        <location evidence="2">Membrane</location>
    </subcellularLocation>
</comment>
<dbReference type="GO" id="GO:0016020">
    <property type="term" value="C:membrane"/>
    <property type="evidence" value="ECO:0007669"/>
    <property type="project" value="UniProtKB-SubCell"/>
</dbReference>
<dbReference type="InterPro" id="IPR036097">
    <property type="entry name" value="HisK_dim/P_sf"/>
</dbReference>
<feature type="coiled-coil region" evidence="8">
    <location>
        <begin position="103"/>
        <end position="130"/>
    </location>
</feature>
<evidence type="ECO:0000256" key="6">
    <source>
        <dbReference type="ARBA" id="ARBA00022777"/>
    </source>
</evidence>
<dbReference type="Gene3D" id="3.30.565.10">
    <property type="entry name" value="Histidine kinase-like ATPase, C-terminal domain"/>
    <property type="match status" value="1"/>
</dbReference>
<dbReference type="EMBL" id="OFSM01000013">
    <property type="protein sequence ID" value="SOY30020.1"/>
    <property type="molecule type" value="Genomic_DNA"/>
</dbReference>
<dbReference type="PROSITE" id="PS50109">
    <property type="entry name" value="HIS_KIN"/>
    <property type="match status" value="1"/>
</dbReference>
<dbReference type="FunFam" id="3.30.565.10:FF:000006">
    <property type="entry name" value="Sensor histidine kinase WalK"/>
    <property type="match status" value="1"/>
</dbReference>
<proteinExistence type="predicted"/>
<gene>
    <name evidence="11" type="primary">senX3_2</name>
    <name evidence="11" type="ORF">AMURIS_02741</name>
</gene>
<dbReference type="InterPro" id="IPR036890">
    <property type="entry name" value="HATPase_C_sf"/>
</dbReference>
<dbReference type="InterPro" id="IPR050736">
    <property type="entry name" value="Sensor_HK_Regulatory"/>
</dbReference>
<keyword evidence="9" id="KW-1133">Transmembrane helix</keyword>
<dbReference type="Pfam" id="PF00512">
    <property type="entry name" value="HisKA"/>
    <property type="match status" value="1"/>
</dbReference>
<feature type="transmembrane region" description="Helical" evidence="9">
    <location>
        <begin position="12"/>
        <end position="32"/>
    </location>
</feature>
<sequence>MSLGRISVKKIFLLTWVGMAASMLAVCAVLLWMTGESWVLIGGGLLMLCALAWMFLLTVVFSKRLSLFTRELCRAMDQMISGSGEPMHTADSETLFARIGYRLSRLYDIMQESRRKADEERQELQMLVSDVSHQVKTPVANLKMVTDTLLSKSVTEEERREFLQGIRNQTDKLEFLFQALVKTSRLETGAIRLEKKEAPLIDTLAFGLSGIVYAAEKKDICVTVDCPEGLLLSHDSKWTAEAVFNLLDNAVKYTPAGGSISVSVAQWEMYVEIKVADTGKGISESNQAAIFRRFYREEEVHEQQGVGIGLYLTREIVTRQGGYIKVVSEPGRGSEFSIMLPIR</sequence>
<dbReference type="Pfam" id="PF02518">
    <property type="entry name" value="HATPase_c"/>
    <property type="match status" value="1"/>
</dbReference>
<name>A0A2K4ZHS1_9FIRM</name>
<feature type="transmembrane region" description="Helical" evidence="9">
    <location>
        <begin position="38"/>
        <end position="61"/>
    </location>
</feature>
<feature type="domain" description="Histidine kinase" evidence="10">
    <location>
        <begin position="130"/>
        <end position="343"/>
    </location>
</feature>
<evidence type="ECO:0000256" key="7">
    <source>
        <dbReference type="ARBA" id="ARBA00023012"/>
    </source>
</evidence>
<keyword evidence="12" id="KW-1185">Reference proteome</keyword>
<evidence type="ECO:0000256" key="1">
    <source>
        <dbReference type="ARBA" id="ARBA00000085"/>
    </source>
</evidence>
<reference evidence="11 12" key="1">
    <citation type="submission" date="2018-01" db="EMBL/GenBank/DDBJ databases">
        <authorList>
            <person name="Gaut B.S."/>
            <person name="Morton B.R."/>
            <person name="Clegg M.T."/>
            <person name="Duvall M.R."/>
        </authorList>
    </citation>
    <scope>NUCLEOTIDE SEQUENCE [LARGE SCALE GENOMIC DNA]</scope>
    <source>
        <strain evidence="11">GP69</strain>
    </source>
</reference>
<dbReference type="SMART" id="SM00387">
    <property type="entry name" value="HATPase_c"/>
    <property type="match status" value="1"/>
</dbReference>
<dbReference type="OrthoDB" id="9773956at2"/>
<keyword evidence="4" id="KW-0597">Phosphoprotein</keyword>
<comment type="catalytic activity">
    <reaction evidence="1">
        <text>ATP + protein L-histidine = ADP + protein N-phospho-L-histidine.</text>
        <dbReference type="EC" id="2.7.13.3"/>
    </reaction>
</comment>
<dbReference type="PRINTS" id="PR00344">
    <property type="entry name" value="BCTRLSENSOR"/>
</dbReference>
<dbReference type="Proteomes" id="UP000236311">
    <property type="component" value="Unassembled WGS sequence"/>
</dbReference>
<evidence type="ECO:0000256" key="3">
    <source>
        <dbReference type="ARBA" id="ARBA00012438"/>
    </source>
</evidence>
<evidence type="ECO:0000256" key="8">
    <source>
        <dbReference type="SAM" id="Coils"/>
    </source>
</evidence>
<organism evidence="11 12">
    <name type="scientific">Acetatifactor muris</name>
    <dbReference type="NCBI Taxonomy" id="879566"/>
    <lineage>
        <taxon>Bacteria</taxon>
        <taxon>Bacillati</taxon>
        <taxon>Bacillota</taxon>
        <taxon>Clostridia</taxon>
        <taxon>Lachnospirales</taxon>
        <taxon>Lachnospiraceae</taxon>
        <taxon>Acetatifactor</taxon>
    </lineage>
</organism>
<dbReference type="SMART" id="SM00388">
    <property type="entry name" value="HisKA"/>
    <property type="match status" value="1"/>
</dbReference>
<evidence type="ECO:0000256" key="5">
    <source>
        <dbReference type="ARBA" id="ARBA00022679"/>
    </source>
</evidence>
<dbReference type="InterPro" id="IPR003594">
    <property type="entry name" value="HATPase_dom"/>
</dbReference>
<dbReference type="GO" id="GO:0000155">
    <property type="term" value="F:phosphorelay sensor kinase activity"/>
    <property type="evidence" value="ECO:0007669"/>
    <property type="project" value="InterPro"/>
</dbReference>
<dbReference type="InterPro" id="IPR005467">
    <property type="entry name" value="His_kinase_dom"/>
</dbReference>
<dbReference type="Gene3D" id="1.10.287.130">
    <property type="match status" value="1"/>
</dbReference>
<dbReference type="SUPFAM" id="SSF47384">
    <property type="entry name" value="Homodimeric domain of signal transducing histidine kinase"/>
    <property type="match status" value="1"/>
</dbReference>
<evidence type="ECO:0000256" key="4">
    <source>
        <dbReference type="ARBA" id="ARBA00022553"/>
    </source>
</evidence>
<keyword evidence="9" id="KW-0812">Transmembrane</keyword>
<dbReference type="EC" id="2.7.13.3" evidence="3"/>
<evidence type="ECO:0000256" key="9">
    <source>
        <dbReference type="SAM" id="Phobius"/>
    </source>
</evidence>
<evidence type="ECO:0000313" key="11">
    <source>
        <dbReference type="EMBL" id="SOY30020.1"/>
    </source>
</evidence>
<keyword evidence="8" id="KW-0175">Coiled coil</keyword>
<protein>
    <recommendedName>
        <fullName evidence="3">histidine kinase</fullName>
        <ecNumber evidence="3">2.7.13.3</ecNumber>
    </recommendedName>
</protein>
<dbReference type="InterPro" id="IPR004358">
    <property type="entry name" value="Sig_transdc_His_kin-like_C"/>
</dbReference>
<keyword evidence="9" id="KW-0472">Membrane</keyword>
<dbReference type="PANTHER" id="PTHR43711">
    <property type="entry name" value="TWO-COMPONENT HISTIDINE KINASE"/>
    <property type="match status" value="1"/>
</dbReference>